<keyword evidence="3" id="KW-1185">Reference proteome</keyword>
<name>A0ABR3W093_9PEZI</name>
<gene>
    <name evidence="2" type="ORF">VTK73DRAFT_9807</name>
</gene>
<reference evidence="2 3" key="1">
    <citation type="journal article" date="2024" name="Commun. Biol.">
        <title>Comparative genomic analysis of thermophilic fungi reveals convergent evolutionary adaptations and gene losses.</title>
        <authorList>
            <person name="Steindorff A.S."/>
            <person name="Aguilar-Pontes M.V."/>
            <person name="Robinson A.J."/>
            <person name="Andreopoulos B."/>
            <person name="LaButti K."/>
            <person name="Kuo A."/>
            <person name="Mondo S."/>
            <person name="Riley R."/>
            <person name="Otillar R."/>
            <person name="Haridas S."/>
            <person name="Lipzen A."/>
            <person name="Grimwood J."/>
            <person name="Schmutz J."/>
            <person name="Clum A."/>
            <person name="Reid I.D."/>
            <person name="Moisan M.C."/>
            <person name="Butler G."/>
            <person name="Nguyen T.T.M."/>
            <person name="Dewar K."/>
            <person name="Conant G."/>
            <person name="Drula E."/>
            <person name="Henrissat B."/>
            <person name="Hansel C."/>
            <person name="Singer S."/>
            <person name="Hutchinson M.I."/>
            <person name="de Vries R.P."/>
            <person name="Natvig D.O."/>
            <person name="Powell A.J."/>
            <person name="Tsang A."/>
            <person name="Grigoriev I.V."/>
        </authorList>
    </citation>
    <scope>NUCLEOTIDE SEQUENCE [LARGE SCALE GENOMIC DNA]</scope>
    <source>
        <strain evidence="2 3">ATCC 24622</strain>
    </source>
</reference>
<feature type="region of interest" description="Disordered" evidence="1">
    <location>
        <begin position="108"/>
        <end position="129"/>
    </location>
</feature>
<accession>A0ABR3W093</accession>
<evidence type="ECO:0000313" key="3">
    <source>
        <dbReference type="Proteomes" id="UP001586593"/>
    </source>
</evidence>
<sequence length="236" mass="25014">MGEGEAAHVHRREDTHNAQPATIMPPAGSLGMTNGQMGYAIRSTGDRAIGQRRRSPSWFDCLSREPTHAFGSAMRASLTQLAGVPCLHEQVTAKEYPTVSHMRRERTGHMRRERTGQTGGGCTPAVGYSTRHLPTSEIRHPLRIRSSACRPQKTAQWTLCGLLLSVVSRGGSGGGGGGGGGGSTLPSFRAARFLLHPSDSLVSHRPLFLRSSPSVQLRDGPSPTSAGPAACPFGNA</sequence>
<organism evidence="2 3">
    <name type="scientific">Phialemonium thermophilum</name>
    <dbReference type="NCBI Taxonomy" id="223376"/>
    <lineage>
        <taxon>Eukaryota</taxon>
        <taxon>Fungi</taxon>
        <taxon>Dikarya</taxon>
        <taxon>Ascomycota</taxon>
        <taxon>Pezizomycotina</taxon>
        <taxon>Sordariomycetes</taxon>
        <taxon>Sordariomycetidae</taxon>
        <taxon>Cephalothecales</taxon>
        <taxon>Cephalothecaceae</taxon>
        <taxon>Phialemonium</taxon>
    </lineage>
</organism>
<dbReference type="EMBL" id="JAZHXJ010000858">
    <property type="protein sequence ID" value="KAL1849850.1"/>
    <property type="molecule type" value="Genomic_DNA"/>
</dbReference>
<feature type="compositionally biased region" description="Basic and acidic residues" evidence="1">
    <location>
        <begin position="1"/>
        <end position="16"/>
    </location>
</feature>
<proteinExistence type="predicted"/>
<dbReference type="Proteomes" id="UP001586593">
    <property type="component" value="Unassembled WGS sequence"/>
</dbReference>
<feature type="region of interest" description="Disordered" evidence="1">
    <location>
        <begin position="213"/>
        <end position="236"/>
    </location>
</feature>
<evidence type="ECO:0000256" key="1">
    <source>
        <dbReference type="SAM" id="MobiDB-lite"/>
    </source>
</evidence>
<comment type="caution">
    <text evidence="2">The sequence shown here is derived from an EMBL/GenBank/DDBJ whole genome shotgun (WGS) entry which is preliminary data.</text>
</comment>
<evidence type="ECO:0000313" key="2">
    <source>
        <dbReference type="EMBL" id="KAL1849850.1"/>
    </source>
</evidence>
<feature type="region of interest" description="Disordered" evidence="1">
    <location>
        <begin position="1"/>
        <end position="31"/>
    </location>
</feature>
<protein>
    <submittedName>
        <fullName evidence="2">Uncharacterized protein</fullName>
    </submittedName>
</protein>